<evidence type="ECO:0000313" key="8">
    <source>
        <dbReference type="Proteomes" id="UP001302321"/>
    </source>
</evidence>
<gene>
    <name evidence="7" type="ORF">QBC36DRAFT_202495</name>
</gene>
<keyword evidence="5" id="KW-0472">Membrane</keyword>
<protein>
    <submittedName>
        <fullName evidence="7">Uncharacterized protein</fullName>
    </submittedName>
</protein>
<evidence type="ECO:0000256" key="1">
    <source>
        <dbReference type="ARBA" id="ARBA00004141"/>
    </source>
</evidence>
<comment type="subcellular location">
    <subcellularLocation>
        <location evidence="1">Membrane</location>
        <topology evidence="1">Multi-pass membrane protein</topology>
    </subcellularLocation>
</comment>
<reference evidence="7" key="1">
    <citation type="journal article" date="2023" name="Mol. Phylogenet. Evol.">
        <title>Genome-scale phylogeny and comparative genomics of the fungal order Sordariales.</title>
        <authorList>
            <person name="Hensen N."/>
            <person name="Bonometti L."/>
            <person name="Westerberg I."/>
            <person name="Brannstrom I.O."/>
            <person name="Guillou S."/>
            <person name="Cros-Aarteil S."/>
            <person name="Calhoun S."/>
            <person name="Haridas S."/>
            <person name="Kuo A."/>
            <person name="Mondo S."/>
            <person name="Pangilinan J."/>
            <person name="Riley R."/>
            <person name="LaButti K."/>
            <person name="Andreopoulos B."/>
            <person name="Lipzen A."/>
            <person name="Chen C."/>
            <person name="Yan M."/>
            <person name="Daum C."/>
            <person name="Ng V."/>
            <person name="Clum A."/>
            <person name="Steindorff A."/>
            <person name="Ohm R.A."/>
            <person name="Martin F."/>
            <person name="Silar P."/>
            <person name="Natvig D.O."/>
            <person name="Lalanne C."/>
            <person name="Gautier V."/>
            <person name="Ament-Velasquez S.L."/>
            <person name="Kruys A."/>
            <person name="Hutchinson M.I."/>
            <person name="Powell A.J."/>
            <person name="Barry K."/>
            <person name="Miller A.N."/>
            <person name="Grigoriev I.V."/>
            <person name="Debuchy R."/>
            <person name="Gladieux P."/>
            <person name="Hiltunen Thoren M."/>
            <person name="Johannesson H."/>
        </authorList>
    </citation>
    <scope>NUCLEOTIDE SEQUENCE</scope>
    <source>
        <strain evidence="7">CBS 892.96</strain>
    </source>
</reference>
<evidence type="ECO:0000256" key="3">
    <source>
        <dbReference type="ARBA" id="ARBA00022692"/>
    </source>
</evidence>
<proteinExistence type="inferred from homology"/>
<evidence type="ECO:0000256" key="5">
    <source>
        <dbReference type="ARBA" id="ARBA00023136"/>
    </source>
</evidence>
<dbReference type="Proteomes" id="UP001302321">
    <property type="component" value="Unassembled WGS sequence"/>
</dbReference>
<dbReference type="GO" id="GO:0005778">
    <property type="term" value="C:peroxisomal membrane"/>
    <property type="evidence" value="ECO:0007669"/>
    <property type="project" value="TreeGrafter"/>
</dbReference>
<dbReference type="InterPro" id="IPR007248">
    <property type="entry name" value="Mpv17_PMP22"/>
</dbReference>
<sequence>MALSPMTIALIQAAVIGTISNIIAQVIAAQRDNKPLSLNLLSLFQYVLFGLVNTPPNLLWQEFLESTFPSYHPSPTPAAIASASKGSESELNAEAKEGKLVEPKLNKLNTAIKTVLDQTIGAFVNTVLFSMFMNGIQMGMAHHSVEAQNGLGFLLGGGKGGGDVVRYGNVNWGVVWGRTKRESWGIVKAGWKFWPLVSLVNFAFLTSVEARNLVGGLAGIGWGIYINLFAGN</sequence>
<dbReference type="PANTHER" id="PTHR11266">
    <property type="entry name" value="PEROXISOMAL MEMBRANE PROTEIN 2, PXMP2 MPV17"/>
    <property type="match status" value="1"/>
</dbReference>
<evidence type="ECO:0000256" key="6">
    <source>
        <dbReference type="RuleBase" id="RU363053"/>
    </source>
</evidence>
<evidence type="ECO:0000313" key="7">
    <source>
        <dbReference type="EMBL" id="KAK4181389.1"/>
    </source>
</evidence>
<accession>A0AAN7ACF3</accession>
<evidence type="ECO:0000256" key="4">
    <source>
        <dbReference type="ARBA" id="ARBA00022989"/>
    </source>
</evidence>
<keyword evidence="3" id="KW-0812">Transmembrane</keyword>
<name>A0AAN7ACF3_9PEZI</name>
<keyword evidence="8" id="KW-1185">Reference proteome</keyword>
<organism evidence="7 8">
    <name type="scientific">Triangularia setosa</name>
    <dbReference type="NCBI Taxonomy" id="2587417"/>
    <lineage>
        <taxon>Eukaryota</taxon>
        <taxon>Fungi</taxon>
        <taxon>Dikarya</taxon>
        <taxon>Ascomycota</taxon>
        <taxon>Pezizomycotina</taxon>
        <taxon>Sordariomycetes</taxon>
        <taxon>Sordariomycetidae</taxon>
        <taxon>Sordariales</taxon>
        <taxon>Podosporaceae</taxon>
        <taxon>Triangularia</taxon>
    </lineage>
</organism>
<keyword evidence="4" id="KW-1133">Transmembrane helix</keyword>
<comment type="caution">
    <text evidence="7">The sequence shown here is derived from an EMBL/GenBank/DDBJ whole genome shotgun (WGS) entry which is preliminary data.</text>
</comment>
<reference evidence="7" key="2">
    <citation type="submission" date="2023-05" db="EMBL/GenBank/DDBJ databases">
        <authorList>
            <consortium name="Lawrence Berkeley National Laboratory"/>
            <person name="Steindorff A."/>
            <person name="Hensen N."/>
            <person name="Bonometti L."/>
            <person name="Westerberg I."/>
            <person name="Brannstrom I.O."/>
            <person name="Guillou S."/>
            <person name="Cros-Aarteil S."/>
            <person name="Calhoun S."/>
            <person name="Haridas S."/>
            <person name="Kuo A."/>
            <person name="Mondo S."/>
            <person name="Pangilinan J."/>
            <person name="Riley R."/>
            <person name="Labutti K."/>
            <person name="Andreopoulos B."/>
            <person name="Lipzen A."/>
            <person name="Chen C."/>
            <person name="Yanf M."/>
            <person name="Daum C."/>
            <person name="Ng V."/>
            <person name="Clum A."/>
            <person name="Ohm R."/>
            <person name="Martin F."/>
            <person name="Silar P."/>
            <person name="Natvig D."/>
            <person name="Lalanne C."/>
            <person name="Gautier V."/>
            <person name="Ament-Velasquez S.L."/>
            <person name="Kruys A."/>
            <person name="Hutchinson M.I."/>
            <person name="Powell A.J."/>
            <person name="Barry K."/>
            <person name="Miller A.N."/>
            <person name="Grigoriev I.V."/>
            <person name="Debuchy R."/>
            <person name="Gladieux P."/>
            <person name="Thoren M.H."/>
            <person name="Johannesson H."/>
        </authorList>
    </citation>
    <scope>NUCLEOTIDE SEQUENCE</scope>
    <source>
        <strain evidence="7">CBS 892.96</strain>
    </source>
</reference>
<dbReference type="AlphaFoldDB" id="A0AAN7ACF3"/>
<comment type="similarity">
    <text evidence="2 6">Belongs to the peroxisomal membrane protein PXMP2/4 family.</text>
</comment>
<evidence type="ECO:0000256" key="2">
    <source>
        <dbReference type="ARBA" id="ARBA00006824"/>
    </source>
</evidence>
<dbReference type="EMBL" id="MU866087">
    <property type="protein sequence ID" value="KAK4181389.1"/>
    <property type="molecule type" value="Genomic_DNA"/>
</dbReference>
<dbReference type="Pfam" id="PF04117">
    <property type="entry name" value="Mpv17_PMP22"/>
    <property type="match status" value="1"/>
</dbReference>
<dbReference type="PANTHER" id="PTHR11266:SF80">
    <property type="entry name" value="PEROXISOMAL MEMBRANE PROTEIN 2"/>
    <property type="match status" value="1"/>
</dbReference>